<feature type="non-terminal residue" evidence="1">
    <location>
        <position position="1"/>
    </location>
</feature>
<organism evidence="1 2">
    <name type="scientific">Pristionchus entomophagus</name>
    <dbReference type="NCBI Taxonomy" id="358040"/>
    <lineage>
        <taxon>Eukaryota</taxon>
        <taxon>Metazoa</taxon>
        <taxon>Ecdysozoa</taxon>
        <taxon>Nematoda</taxon>
        <taxon>Chromadorea</taxon>
        <taxon>Rhabditida</taxon>
        <taxon>Rhabditina</taxon>
        <taxon>Diplogasteromorpha</taxon>
        <taxon>Diplogasteroidea</taxon>
        <taxon>Neodiplogasteridae</taxon>
        <taxon>Pristionchus</taxon>
    </lineage>
</organism>
<protein>
    <submittedName>
        <fullName evidence="1">Uncharacterized protein</fullName>
    </submittedName>
</protein>
<evidence type="ECO:0000313" key="1">
    <source>
        <dbReference type="EMBL" id="GMS86163.1"/>
    </source>
</evidence>
<gene>
    <name evidence="1" type="ORF">PENTCL1PPCAC_8338</name>
</gene>
<keyword evidence="2" id="KW-1185">Reference proteome</keyword>
<dbReference type="Proteomes" id="UP001432027">
    <property type="component" value="Unassembled WGS sequence"/>
</dbReference>
<comment type="caution">
    <text evidence="1">The sequence shown here is derived from an EMBL/GenBank/DDBJ whole genome shotgun (WGS) entry which is preliminary data.</text>
</comment>
<name>A0AAV5SSN7_9BILA</name>
<accession>A0AAV5SSN7</accession>
<evidence type="ECO:0000313" key="2">
    <source>
        <dbReference type="Proteomes" id="UP001432027"/>
    </source>
</evidence>
<reference evidence="1" key="1">
    <citation type="submission" date="2023-10" db="EMBL/GenBank/DDBJ databases">
        <title>Genome assembly of Pristionchus species.</title>
        <authorList>
            <person name="Yoshida K."/>
            <person name="Sommer R.J."/>
        </authorList>
    </citation>
    <scope>NUCLEOTIDE SEQUENCE</scope>
    <source>
        <strain evidence="1">RS0144</strain>
    </source>
</reference>
<sequence length="101" mass="11576">VSWTLRLADSHTAHINARVLFRDSIVLVFFHQPTKTHLSKIKPQRPNNTHLEVELAADALRPLTMQAERLKRSKEFTSANLISMRDTITRSVSLNQLNFGK</sequence>
<dbReference type="EMBL" id="BTSX01000002">
    <property type="protein sequence ID" value="GMS86163.1"/>
    <property type="molecule type" value="Genomic_DNA"/>
</dbReference>
<dbReference type="AlphaFoldDB" id="A0AAV5SSN7"/>
<proteinExistence type="predicted"/>